<keyword evidence="3" id="KW-1185">Reference proteome</keyword>
<feature type="signal peptide" evidence="1">
    <location>
        <begin position="1"/>
        <end position="25"/>
    </location>
</feature>
<evidence type="ECO:0000256" key="1">
    <source>
        <dbReference type="SAM" id="SignalP"/>
    </source>
</evidence>
<protein>
    <submittedName>
        <fullName evidence="2">Uncharacterized protein</fullName>
    </submittedName>
</protein>
<organism evidence="2 3">
    <name type="scientific">Macrolepiota fuliginosa MF-IS2</name>
    <dbReference type="NCBI Taxonomy" id="1400762"/>
    <lineage>
        <taxon>Eukaryota</taxon>
        <taxon>Fungi</taxon>
        <taxon>Dikarya</taxon>
        <taxon>Basidiomycota</taxon>
        <taxon>Agaricomycotina</taxon>
        <taxon>Agaricomycetes</taxon>
        <taxon>Agaricomycetidae</taxon>
        <taxon>Agaricales</taxon>
        <taxon>Agaricineae</taxon>
        <taxon>Agaricaceae</taxon>
        <taxon>Macrolepiota</taxon>
    </lineage>
</organism>
<proteinExistence type="predicted"/>
<dbReference type="EMBL" id="MU151727">
    <property type="protein sequence ID" value="KAF9441999.1"/>
    <property type="molecule type" value="Genomic_DNA"/>
</dbReference>
<feature type="chain" id="PRO_5040319575" evidence="1">
    <location>
        <begin position="26"/>
        <end position="142"/>
    </location>
</feature>
<sequence>MFKLSALISTVLLVGLSNFGSPSVASPLSIIKRDSKIVFSPHITYPDSAAIWLMGSVQNVTWDTADLPNEKRKATGIVLLGYLENGSEHLDIKSPLATGFPMDMGSVSIRVPARLKERNDYICVVFGDSGNISEQFKITKSH</sequence>
<reference evidence="2" key="1">
    <citation type="submission" date="2020-11" db="EMBL/GenBank/DDBJ databases">
        <authorList>
            <consortium name="DOE Joint Genome Institute"/>
            <person name="Ahrendt S."/>
            <person name="Riley R."/>
            <person name="Andreopoulos W."/>
            <person name="Labutti K."/>
            <person name="Pangilinan J."/>
            <person name="Ruiz-Duenas F.J."/>
            <person name="Barrasa J.M."/>
            <person name="Sanchez-Garcia M."/>
            <person name="Camarero S."/>
            <person name="Miyauchi S."/>
            <person name="Serrano A."/>
            <person name="Linde D."/>
            <person name="Babiker R."/>
            <person name="Drula E."/>
            <person name="Ayuso-Fernandez I."/>
            <person name="Pacheco R."/>
            <person name="Padilla G."/>
            <person name="Ferreira P."/>
            <person name="Barriuso J."/>
            <person name="Kellner H."/>
            <person name="Castanera R."/>
            <person name="Alfaro M."/>
            <person name="Ramirez L."/>
            <person name="Pisabarro A.G."/>
            <person name="Kuo A."/>
            <person name="Tritt A."/>
            <person name="Lipzen A."/>
            <person name="He G."/>
            <person name="Yan M."/>
            <person name="Ng V."/>
            <person name="Cullen D."/>
            <person name="Martin F."/>
            <person name="Rosso M.-N."/>
            <person name="Henrissat B."/>
            <person name="Hibbett D."/>
            <person name="Martinez A.T."/>
            <person name="Grigoriev I.V."/>
        </authorList>
    </citation>
    <scope>NUCLEOTIDE SEQUENCE</scope>
    <source>
        <strain evidence="2">MF-IS2</strain>
    </source>
</reference>
<name>A0A9P6BXS9_9AGAR</name>
<dbReference type="OrthoDB" id="3199367at2759"/>
<evidence type="ECO:0000313" key="3">
    <source>
        <dbReference type="Proteomes" id="UP000807342"/>
    </source>
</evidence>
<accession>A0A9P6BXS9</accession>
<gene>
    <name evidence="2" type="ORF">P691DRAFT_765677</name>
</gene>
<comment type="caution">
    <text evidence="2">The sequence shown here is derived from an EMBL/GenBank/DDBJ whole genome shotgun (WGS) entry which is preliminary data.</text>
</comment>
<keyword evidence="1" id="KW-0732">Signal</keyword>
<dbReference type="AlphaFoldDB" id="A0A9P6BXS9"/>
<evidence type="ECO:0000313" key="2">
    <source>
        <dbReference type="EMBL" id="KAF9441999.1"/>
    </source>
</evidence>
<dbReference type="Proteomes" id="UP000807342">
    <property type="component" value="Unassembled WGS sequence"/>
</dbReference>